<dbReference type="Gene3D" id="2.40.50.480">
    <property type="match status" value="1"/>
</dbReference>
<reference evidence="1 2" key="1">
    <citation type="journal article" date="2016" name="Front. Microbiol.">
        <title>Comprehensive Phylogenetic Analysis of Bovine Non-aureus Staphylococci Species Based on Whole-Genome Sequencing.</title>
        <authorList>
            <person name="Naushad S."/>
            <person name="Barkema H.W."/>
            <person name="Luby C."/>
            <person name="Condas L.A."/>
            <person name="Nobrega D.B."/>
            <person name="Carson D.A."/>
            <person name="De Buck J."/>
        </authorList>
    </citation>
    <scope>NUCLEOTIDE SEQUENCE [LARGE SCALE GENOMIC DNA]</scope>
    <source>
        <strain evidence="1 2">SNUC 1084</strain>
    </source>
</reference>
<dbReference type="PANTHER" id="PTHR36433">
    <property type="entry name" value="HYPOTHETICAL CYTOSOLIC PROTEIN"/>
    <property type="match status" value="1"/>
</dbReference>
<evidence type="ECO:0000313" key="1">
    <source>
        <dbReference type="EMBL" id="PTI65864.1"/>
    </source>
</evidence>
<comment type="caution">
    <text evidence="1">The sequence shown here is derived from an EMBL/GenBank/DDBJ whole genome shotgun (WGS) entry which is preliminary data.</text>
</comment>
<dbReference type="SUPFAM" id="SSF159121">
    <property type="entry name" value="BC4932-like"/>
    <property type="match status" value="1"/>
</dbReference>
<dbReference type="InterPro" id="IPR006542">
    <property type="entry name" value="DUF1093"/>
</dbReference>
<evidence type="ECO:0008006" key="3">
    <source>
        <dbReference type="Google" id="ProtNLM"/>
    </source>
</evidence>
<dbReference type="EMBL" id="PZFR01000147">
    <property type="protein sequence ID" value="PTI65864.1"/>
    <property type="molecule type" value="Genomic_DNA"/>
</dbReference>
<dbReference type="InterPro" id="IPR036166">
    <property type="entry name" value="YxeA-like_sf"/>
</dbReference>
<accession>A0ABX5IK96</accession>
<proteinExistence type="predicted"/>
<sequence length="122" mass="13990">MKKFIIIIIAISVIVTSLYLVSNNRNQSGEAVAIFHQLNPFVKKENSYIKTKNPDEILDHNRASYTQKVYNAKGEGRTLTFSAIEKLKVGRYMKIIHKGAHVETYKEVKKNEVPKKALKEIE</sequence>
<dbReference type="NCBIfam" id="TIGR01655">
    <property type="entry name" value="yxeA_fam"/>
    <property type="match status" value="1"/>
</dbReference>
<dbReference type="PANTHER" id="PTHR36433:SF2">
    <property type="entry name" value="YXEA FAMILY PROTEIN"/>
    <property type="match status" value="1"/>
</dbReference>
<keyword evidence="2" id="KW-1185">Reference proteome</keyword>
<organism evidence="1 2">
    <name type="scientific">Staphylococcus succinus</name>
    <dbReference type="NCBI Taxonomy" id="61015"/>
    <lineage>
        <taxon>Bacteria</taxon>
        <taxon>Bacillati</taxon>
        <taxon>Bacillota</taxon>
        <taxon>Bacilli</taxon>
        <taxon>Bacillales</taxon>
        <taxon>Staphylococcaceae</taxon>
        <taxon>Staphylococcus</taxon>
    </lineage>
</organism>
<evidence type="ECO:0000313" key="2">
    <source>
        <dbReference type="Proteomes" id="UP000240859"/>
    </source>
</evidence>
<gene>
    <name evidence="1" type="ORF">BU057_12880</name>
</gene>
<name>A0ABX5IK96_9STAP</name>
<dbReference type="Proteomes" id="UP000240859">
    <property type="component" value="Unassembled WGS sequence"/>
</dbReference>
<dbReference type="RefSeq" id="WP_107601401.1">
    <property type="nucleotide sequence ID" value="NZ_PZFR01000147.1"/>
</dbReference>
<protein>
    <recommendedName>
        <fullName evidence="3">YxeA family protein</fullName>
    </recommendedName>
</protein>
<dbReference type="Pfam" id="PF06486">
    <property type="entry name" value="DUF1093"/>
    <property type="match status" value="1"/>
</dbReference>